<reference evidence="2" key="1">
    <citation type="submission" date="2021-01" db="EMBL/GenBank/DDBJ databases">
        <authorList>
            <consortium name="Genoscope - CEA"/>
            <person name="William W."/>
        </authorList>
    </citation>
    <scope>NUCLEOTIDE SEQUENCE</scope>
</reference>
<proteinExistence type="predicted"/>
<dbReference type="EMBL" id="CAJJDN010000110">
    <property type="protein sequence ID" value="CAD8116304.1"/>
    <property type="molecule type" value="Genomic_DNA"/>
</dbReference>
<sequence>MKQQKICPRTKSIHIKEAQSSRSNNFKSLPKLIENNKTSRYSEHLSPSPKPKFYNHWYIPYEKRFMEQKEQKNFYDEIRLNYAQMKEDPLFLYHNLNRPLSIHQDPFSKPDKDQISKQQKFDKTKLFLEMNKSSGVLKLFLEDLVQKKQRVPAFLKSEQLVL</sequence>
<evidence type="ECO:0000256" key="1">
    <source>
        <dbReference type="SAM" id="MobiDB-lite"/>
    </source>
</evidence>
<protein>
    <submittedName>
        <fullName evidence="2">Uncharacterized protein</fullName>
    </submittedName>
</protein>
<feature type="region of interest" description="Disordered" evidence="1">
    <location>
        <begin position="1"/>
        <end position="29"/>
    </location>
</feature>
<evidence type="ECO:0000313" key="3">
    <source>
        <dbReference type="Proteomes" id="UP000692954"/>
    </source>
</evidence>
<organism evidence="2 3">
    <name type="scientific">Paramecium sonneborni</name>
    <dbReference type="NCBI Taxonomy" id="65129"/>
    <lineage>
        <taxon>Eukaryota</taxon>
        <taxon>Sar</taxon>
        <taxon>Alveolata</taxon>
        <taxon>Ciliophora</taxon>
        <taxon>Intramacronucleata</taxon>
        <taxon>Oligohymenophorea</taxon>
        <taxon>Peniculida</taxon>
        <taxon>Parameciidae</taxon>
        <taxon>Paramecium</taxon>
    </lineage>
</organism>
<keyword evidence="3" id="KW-1185">Reference proteome</keyword>
<comment type="caution">
    <text evidence="2">The sequence shown here is derived from an EMBL/GenBank/DDBJ whole genome shotgun (WGS) entry which is preliminary data.</text>
</comment>
<name>A0A8S1QM58_9CILI</name>
<accession>A0A8S1QM58</accession>
<dbReference type="Proteomes" id="UP000692954">
    <property type="component" value="Unassembled WGS sequence"/>
</dbReference>
<evidence type="ECO:0000313" key="2">
    <source>
        <dbReference type="EMBL" id="CAD8116304.1"/>
    </source>
</evidence>
<dbReference type="AlphaFoldDB" id="A0A8S1QM58"/>
<dbReference type="OrthoDB" id="287419at2759"/>
<gene>
    <name evidence="2" type="ORF">PSON_ATCC_30995.1.T1100154</name>
</gene>